<evidence type="ECO:0000313" key="2">
    <source>
        <dbReference type="EMBL" id="CZT07822.1"/>
    </source>
</evidence>
<feature type="chain" id="PRO_5009446994" description="Cyanovirin-N domain-containing protein" evidence="1">
    <location>
        <begin position="19"/>
        <end position="105"/>
    </location>
</feature>
<name>A0A1E1LBG2_9HELO</name>
<sequence length="105" mass="11255">MKPDVLLFSALLIPGALSDHCQCARLMENGNTIISTMPFGDGIIQQNSPVYSSDGKVKLNYCAIAYNRSGKKKERLACGNWYMISNATGKNCDGKIGPVACAVVP</sequence>
<feature type="signal peptide" evidence="1">
    <location>
        <begin position="1"/>
        <end position="18"/>
    </location>
</feature>
<dbReference type="EMBL" id="FJUW01000044">
    <property type="protein sequence ID" value="CZT07822.1"/>
    <property type="molecule type" value="Genomic_DNA"/>
</dbReference>
<keyword evidence="1" id="KW-0732">Signal</keyword>
<organism evidence="2 3">
    <name type="scientific">Rhynchosporium graminicola</name>
    <dbReference type="NCBI Taxonomy" id="2792576"/>
    <lineage>
        <taxon>Eukaryota</taxon>
        <taxon>Fungi</taxon>
        <taxon>Dikarya</taxon>
        <taxon>Ascomycota</taxon>
        <taxon>Pezizomycotina</taxon>
        <taxon>Leotiomycetes</taxon>
        <taxon>Helotiales</taxon>
        <taxon>Ploettnerulaceae</taxon>
        <taxon>Rhynchosporium</taxon>
    </lineage>
</organism>
<reference evidence="3" key="1">
    <citation type="submission" date="2016-03" db="EMBL/GenBank/DDBJ databases">
        <authorList>
            <person name="Ploux O."/>
        </authorList>
    </citation>
    <scope>NUCLEOTIDE SEQUENCE [LARGE SCALE GENOMIC DNA]</scope>
    <source>
        <strain evidence="3">UK7</strain>
    </source>
</reference>
<keyword evidence="3" id="KW-1185">Reference proteome</keyword>
<protein>
    <recommendedName>
        <fullName evidence="4">Cyanovirin-N domain-containing protein</fullName>
    </recommendedName>
</protein>
<evidence type="ECO:0000313" key="3">
    <source>
        <dbReference type="Proteomes" id="UP000178129"/>
    </source>
</evidence>
<proteinExistence type="predicted"/>
<accession>A0A1E1LBG2</accession>
<evidence type="ECO:0008006" key="4">
    <source>
        <dbReference type="Google" id="ProtNLM"/>
    </source>
</evidence>
<dbReference type="AlphaFoldDB" id="A0A1E1LBG2"/>
<comment type="caution">
    <text evidence="2">The sequence shown here is derived from an EMBL/GenBank/DDBJ whole genome shotgun (WGS) entry which is preliminary data.</text>
</comment>
<gene>
    <name evidence="2" type="ORF">RCO7_10893</name>
</gene>
<evidence type="ECO:0000256" key="1">
    <source>
        <dbReference type="SAM" id="SignalP"/>
    </source>
</evidence>
<dbReference type="InParanoid" id="A0A1E1LBG2"/>
<dbReference type="Proteomes" id="UP000178129">
    <property type="component" value="Unassembled WGS sequence"/>
</dbReference>